<comment type="subcellular location">
    <subcellularLocation>
        <location evidence="1">Membrane</location>
        <topology evidence="1">Multi-pass membrane protein</topology>
    </subcellularLocation>
</comment>
<evidence type="ECO:0000256" key="3">
    <source>
        <dbReference type="ARBA" id="ARBA00022989"/>
    </source>
</evidence>
<keyword evidence="7" id="KW-1185">Reference proteome</keyword>
<evidence type="ECO:0000256" key="5">
    <source>
        <dbReference type="SAM" id="Phobius"/>
    </source>
</evidence>
<comment type="caution">
    <text evidence="6">The sequence shown here is derived from an EMBL/GenBank/DDBJ whole genome shotgun (WGS) entry which is preliminary data.</text>
</comment>
<accession>A0ABP8AXU4</accession>
<evidence type="ECO:0000256" key="4">
    <source>
        <dbReference type="ARBA" id="ARBA00023136"/>
    </source>
</evidence>
<dbReference type="RefSeq" id="WP_344777500.1">
    <property type="nucleotide sequence ID" value="NZ_BAABBX010000016.1"/>
</dbReference>
<protein>
    <submittedName>
        <fullName evidence="6">DUF4870 domain-containing protein</fullName>
    </submittedName>
</protein>
<evidence type="ECO:0000313" key="7">
    <source>
        <dbReference type="Proteomes" id="UP001500213"/>
    </source>
</evidence>
<evidence type="ECO:0000313" key="6">
    <source>
        <dbReference type="EMBL" id="GAA4192754.1"/>
    </source>
</evidence>
<feature type="transmembrane region" description="Helical" evidence="5">
    <location>
        <begin position="15"/>
        <end position="48"/>
    </location>
</feature>
<proteinExistence type="predicted"/>
<organism evidence="6 7">
    <name type="scientific">Gryllotalpicola kribbensis</name>
    <dbReference type="NCBI Taxonomy" id="993084"/>
    <lineage>
        <taxon>Bacteria</taxon>
        <taxon>Bacillati</taxon>
        <taxon>Actinomycetota</taxon>
        <taxon>Actinomycetes</taxon>
        <taxon>Micrococcales</taxon>
        <taxon>Microbacteriaceae</taxon>
        <taxon>Gryllotalpicola</taxon>
    </lineage>
</organism>
<reference evidence="7" key="1">
    <citation type="journal article" date="2019" name="Int. J. Syst. Evol. Microbiol.">
        <title>The Global Catalogue of Microorganisms (GCM) 10K type strain sequencing project: providing services to taxonomists for standard genome sequencing and annotation.</title>
        <authorList>
            <consortium name="The Broad Institute Genomics Platform"/>
            <consortium name="The Broad Institute Genome Sequencing Center for Infectious Disease"/>
            <person name="Wu L."/>
            <person name="Ma J."/>
        </authorList>
    </citation>
    <scope>NUCLEOTIDE SEQUENCE [LARGE SCALE GENOMIC DNA]</scope>
    <source>
        <strain evidence="7">JCM 17593</strain>
    </source>
</reference>
<feature type="transmembrane region" description="Helical" evidence="5">
    <location>
        <begin position="69"/>
        <end position="95"/>
    </location>
</feature>
<evidence type="ECO:0000256" key="2">
    <source>
        <dbReference type="ARBA" id="ARBA00022692"/>
    </source>
</evidence>
<sequence length="123" mass="13520">MSYTPPPLRQSEERTWAILTHVIAGGLNLVTGGLFAGLIGAIVVYVVFKDRGPLIRQHATTTLNFQITLIIVEIIGWILAFVLVGFFILAAAWIVNIVFSIMGALAASRGEPYTYPLAIRFFK</sequence>
<gene>
    <name evidence="6" type="ORF">GCM10022288_25530</name>
</gene>
<dbReference type="EMBL" id="BAABBX010000016">
    <property type="protein sequence ID" value="GAA4192754.1"/>
    <property type="molecule type" value="Genomic_DNA"/>
</dbReference>
<keyword evidence="2 5" id="KW-0812">Transmembrane</keyword>
<name>A0ABP8AXU4_9MICO</name>
<keyword evidence="4 5" id="KW-0472">Membrane</keyword>
<keyword evidence="3 5" id="KW-1133">Transmembrane helix</keyword>
<dbReference type="Proteomes" id="UP001500213">
    <property type="component" value="Unassembled WGS sequence"/>
</dbReference>
<evidence type="ECO:0000256" key="1">
    <source>
        <dbReference type="ARBA" id="ARBA00004141"/>
    </source>
</evidence>
<dbReference type="InterPro" id="IPR019109">
    <property type="entry name" value="MamF_MmsF"/>
</dbReference>
<dbReference type="Pfam" id="PF09685">
    <property type="entry name" value="MamF_MmsF"/>
    <property type="match status" value="1"/>
</dbReference>